<dbReference type="Proteomes" id="UP000013776">
    <property type="component" value="Unassembled WGS sequence"/>
</dbReference>
<dbReference type="AlphaFoldDB" id="R4XAN2"/>
<comment type="caution">
    <text evidence="2">The sequence shown here is derived from an EMBL/GenBank/DDBJ whole genome shotgun (WGS) entry which is preliminary data.</text>
</comment>
<evidence type="ECO:0000256" key="1">
    <source>
        <dbReference type="SAM" id="MobiDB-lite"/>
    </source>
</evidence>
<accession>R4XAN2</accession>
<proteinExistence type="predicted"/>
<dbReference type="GO" id="GO:0043248">
    <property type="term" value="P:proteasome assembly"/>
    <property type="evidence" value="ECO:0007669"/>
    <property type="project" value="InterPro"/>
</dbReference>
<dbReference type="Pfam" id="PF16093">
    <property type="entry name" value="PAC4"/>
    <property type="match status" value="1"/>
</dbReference>
<protein>
    <submittedName>
        <fullName evidence="2">Uncharacterized protein</fullName>
    </submittedName>
</protein>
<reference evidence="2 3" key="1">
    <citation type="journal article" date="2013" name="MBio">
        <title>Genome sequencing of the plant pathogen Taphrina deformans, the causal agent of peach leaf curl.</title>
        <authorList>
            <person name="Cisse O.H."/>
            <person name="Almeida J.M.G.C.F."/>
            <person name="Fonseca A."/>
            <person name="Kumar A.A."/>
            <person name="Salojaervi J."/>
            <person name="Overmyer K."/>
            <person name="Hauser P.M."/>
            <person name="Pagni M."/>
        </authorList>
    </citation>
    <scope>NUCLEOTIDE SEQUENCE [LARGE SCALE GENOMIC DNA]</scope>
    <source>
        <strain evidence="3">PYCC 5710 / ATCC 11124 / CBS 356.35 / IMI 108563 / JCM 9778 / NBRC 8474</strain>
    </source>
</reference>
<evidence type="ECO:0000313" key="3">
    <source>
        <dbReference type="Proteomes" id="UP000013776"/>
    </source>
</evidence>
<sequence>MLWFSIGESGSIGTTSMALPMPKHMPTASTRLDGFSAADTTDRLATLLCRKYGRQVFVSAHLPRTQMQMIQSEDGNGEEVIVKKVLIELHRVVKQEGDTDRVADDGTTESTKHSESQAPIDCQDGHLPQKIDESAVNDGLEDLTLDT</sequence>
<keyword evidence="3" id="KW-1185">Reference proteome</keyword>
<name>R4XAN2_TAPDE</name>
<organism evidence="2 3">
    <name type="scientific">Taphrina deformans (strain PYCC 5710 / ATCC 11124 / CBS 356.35 / IMI 108563 / JCM 9778 / NBRC 8474)</name>
    <name type="common">Peach leaf curl fungus</name>
    <name type="synonym">Lalaria deformans</name>
    <dbReference type="NCBI Taxonomy" id="1097556"/>
    <lineage>
        <taxon>Eukaryota</taxon>
        <taxon>Fungi</taxon>
        <taxon>Dikarya</taxon>
        <taxon>Ascomycota</taxon>
        <taxon>Taphrinomycotina</taxon>
        <taxon>Taphrinomycetes</taxon>
        <taxon>Taphrinales</taxon>
        <taxon>Taphrinaceae</taxon>
        <taxon>Taphrina</taxon>
    </lineage>
</organism>
<evidence type="ECO:0000313" key="2">
    <source>
        <dbReference type="EMBL" id="CCG82899.1"/>
    </source>
</evidence>
<gene>
    <name evidence="2" type="ORF">TAPDE_003050</name>
</gene>
<feature type="compositionally biased region" description="Basic and acidic residues" evidence="1">
    <location>
        <begin position="96"/>
        <end position="115"/>
    </location>
</feature>
<dbReference type="EMBL" id="CAHR02000108">
    <property type="protein sequence ID" value="CCG82899.1"/>
    <property type="molecule type" value="Genomic_DNA"/>
</dbReference>
<feature type="region of interest" description="Disordered" evidence="1">
    <location>
        <begin position="96"/>
        <end position="127"/>
    </location>
</feature>
<dbReference type="InterPro" id="IPR032157">
    <property type="entry name" value="PAC4"/>
</dbReference>